<protein>
    <submittedName>
        <fullName evidence="9">Myosin domain protein</fullName>
    </submittedName>
</protein>
<dbReference type="Gene3D" id="1.20.58.530">
    <property type="match status" value="1"/>
</dbReference>
<evidence type="ECO:0000256" key="4">
    <source>
        <dbReference type="ARBA" id="ARBA00023175"/>
    </source>
</evidence>
<dbReference type="InterPro" id="IPR027417">
    <property type="entry name" value="P-loop_NTPase"/>
</dbReference>
<dbReference type="GO" id="GO:0016459">
    <property type="term" value="C:myosin complex"/>
    <property type="evidence" value="ECO:0007669"/>
    <property type="project" value="UniProtKB-KW"/>
</dbReference>
<dbReference type="Proteomes" id="UP000019763">
    <property type="component" value="Unassembled WGS sequence"/>
</dbReference>
<dbReference type="VEuPathDB" id="CryptoDB:GNI_049580"/>
<keyword evidence="5 6" id="KW-0009">Actin-binding</keyword>
<dbReference type="InterPro" id="IPR001609">
    <property type="entry name" value="Myosin_head_motor_dom-like"/>
</dbReference>
<dbReference type="PANTHER" id="PTHR13140">
    <property type="entry name" value="MYOSIN"/>
    <property type="match status" value="1"/>
</dbReference>
<dbReference type="GeneID" id="22911798"/>
<dbReference type="PRINTS" id="PR00193">
    <property type="entry name" value="MYOSINHEAVY"/>
</dbReference>
<keyword evidence="1 6" id="KW-0547">Nucleotide-binding</keyword>
<evidence type="ECO:0000313" key="9">
    <source>
        <dbReference type="EMBL" id="EZG72981.1"/>
    </source>
</evidence>
<dbReference type="OrthoDB" id="6108017at2759"/>
<gene>
    <name evidence="9" type="ORF">GNI_049580</name>
</gene>
<dbReference type="InterPro" id="IPR036961">
    <property type="entry name" value="Kinesin_motor_dom_sf"/>
</dbReference>
<evidence type="ECO:0000256" key="6">
    <source>
        <dbReference type="PROSITE-ProRule" id="PRU00782"/>
    </source>
</evidence>
<sequence length="860" mass="95395">MPPKAKAKVGAKQRTAPERAASKVEAVDPSGQVSKNFSVWSAQAPSVKAAPSTCYAKCLVLPGSTSTTYKLRQIDPPGYEDGEFEAAPSRLLNCNEETMNPMALRDIGLLSHQNSACVLDFLRARFMQNMIYTTADPLMVAINPFRDLGNCTDEVIVKYRDAASVQHLPPHSFSIAREAMENLVSVNKSQTIIVTGESGAGKTEATKHCMRYFASAKGSMDLRIQKAVMAANPVLEAFGNAKTLRNNNSSRFGRFMQLVLAPHGGILNGRVTGFLLEKVRVCSQATNERSFHIFYQLLKGASAEQKRKYALEDVKTYRNLNGSAVGTASGCYSVDGIDDVGDWQEVQQSLVSMQLTPTDIDAVFSIVSGVLKLGNVQFQGATIEGQDNAAQLDAGNYALLQQACVLLKLDDVDKVASGLCTTAKTIGNEQVTVRIQKPEAVLLCQSLGKAMYDYLFKWIIARLNRTIEPEYFKEFMGMLDIFGFEIFDKNSLEQLLINITNEFLQKNFIDIVFERESKLYREEGVSTTELVFTDNKEVIDTLIGKRGSIFAVLEDSCINKGGTDASFYSLLCQTLGTTKAFRKPQGGDRDLIFTVGHTIADINYCAQNFVSKNSDLLKAELTEVAQASSSPIVAEMFAGIPVERGKLAKGQLIASQFLKQLDEMMGIILSTEPHFIRCVKPNETKKPLDWDAQKVLNQLFSLSVLEALQLKKLGFSWRRPFNEFVTQFRYINLDLDAAMKAASTPTRQREVAQQLLSACGKLISPFQEGKQWQVGKTMIFLKPEVVQELMLLQRRLMEQYAPAVTFLDALIKAKYLRRTALQNAKRGTRLQALIRKRLTQSGKPACTVLQIDPRQPVFMG</sequence>
<reference evidence="9" key="1">
    <citation type="submission" date="2013-12" db="EMBL/GenBank/DDBJ databases">
        <authorList>
            <person name="Omoto C.K."/>
            <person name="Sibley D."/>
            <person name="Venepally P."/>
            <person name="Hadjithomas M."/>
            <person name="Karamycheva S."/>
            <person name="Brunk B."/>
            <person name="Roos D."/>
            <person name="Caler E."/>
            <person name="Lorenzi H."/>
        </authorList>
    </citation>
    <scope>NUCLEOTIDE SEQUENCE</scope>
</reference>
<evidence type="ECO:0000256" key="1">
    <source>
        <dbReference type="ARBA" id="ARBA00022741"/>
    </source>
</evidence>
<dbReference type="Gene3D" id="1.10.10.820">
    <property type="match status" value="1"/>
</dbReference>
<dbReference type="PANTHER" id="PTHR13140:SF270">
    <property type="entry name" value="MYOSIN-12"/>
    <property type="match status" value="1"/>
</dbReference>
<feature type="binding site" evidence="6">
    <location>
        <begin position="196"/>
        <end position="203"/>
    </location>
    <ligand>
        <name>ATP</name>
        <dbReference type="ChEBI" id="CHEBI:30616"/>
    </ligand>
</feature>
<dbReference type="AlphaFoldDB" id="A0A023B9L2"/>
<dbReference type="GO" id="GO:0000146">
    <property type="term" value="F:microfilament motor activity"/>
    <property type="evidence" value="ECO:0007669"/>
    <property type="project" value="TreeGrafter"/>
</dbReference>
<dbReference type="eggNOG" id="KOG0160">
    <property type="taxonomic scope" value="Eukaryota"/>
</dbReference>
<evidence type="ECO:0000256" key="2">
    <source>
        <dbReference type="ARBA" id="ARBA00022840"/>
    </source>
</evidence>
<evidence type="ECO:0000256" key="5">
    <source>
        <dbReference type="ARBA" id="ARBA00023203"/>
    </source>
</evidence>
<dbReference type="OMA" id="KGDYLNM"/>
<evidence type="ECO:0000313" key="10">
    <source>
        <dbReference type="Proteomes" id="UP000019763"/>
    </source>
</evidence>
<comment type="similarity">
    <text evidence="6">Belongs to the TRAFAC class myosin-kinesin ATPase superfamily. Myosin family.</text>
</comment>
<dbReference type="GO" id="GO:0005524">
    <property type="term" value="F:ATP binding"/>
    <property type="evidence" value="ECO:0007669"/>
    <property type="project" value="UniProtKB-UniRule"/>
</dbReference>
<proteinExistence type="inferred from homology"/>
<dbReference type="Pfam" id="PF00063">
    <property type="entry name" value="Myosin_head"/>
    <property type="match status" value="1"/>
</dbReference>
<accession>A0A023B9L2</accession>
<comment type="caution">
    <text evidence="9">The sequence shown here is derived from an EMBL/GenBank/DDBJ whole genome shotgun (WGS) entry which is preliminary data.</text>
</comment>
<keyword evidence="2 6" id="KW-0067">ATP-binding</keyword>
<evidence type="ECO:0000256" key="3">
    <source>
        <dbReference type="ARBA" id="ARBA00023123"/>
    </source>
</evidence>
<feature type="region of interest" description="Actin-binding" evidence="6">
    <location>
        <begin position="661"/>
        <end position="683"/>
    </location>
</feature>
<dbReference type="GO" id="GO:0016020">
    <property type="term" value="C:membrane"/>
    <property type="evidence" value="ECO:0007669"/>
    <property type="project" value="TreeGrafter"/>
</dbReference>
<dbReference type="Gene3D" id="1.20.5.4820">
    <property type="match status" value="1"/>
</dbReference>
<dbReference type="RefSeq" id="XP_011129676.1">
    <property type="nucleotide sequence ID" value="XM_011131374.1"/>
</dbReference>
<name>A0A023B9L2_GRENI</name>
<dbReference type="GO" id="GO:0007015">
    <property type="term" value="P:actin filament organization"/>
    <property type="evidence" value="ECO:0007669"/>
    <property type="project" value="TreeGrafter"/>
</dbReference>
<keyword evidence="10" id="KW-1185">Reference proteome</keyword>
<evidence type="ECO:0000256" key="7">
    <source>
        <dbReference type="SAM" id="MobiDB-lite"/>
    </source>
</evidence>
<keyword evidence="4 6" id="KW-0505">Motor protein</keyword>
<dbReference type="SMART" id="SM00242">
    <property type="entry name" value="MYSc"/>
    <property type="match status" value="1"/>
</dbReference>
<dbReference type="GO" id="GO:0005737">
    <property type="term" value="C:cytoplasm"/>
    <property type="evidence" value="ECO:0007669"/>
    <property type="project" value="TreeGrafter"/>
</dbReference>
<keyword evidence="3 6" id="KW-0518">Myosin</keyword>
<dbReference type="SUPFAM" id="SSF52540">
    <property type="entry name" value="P-loop containing nucleoside triphosphate hydrolases"/>
    <property type="match status" value="1"/>
</dbReference>
<dbReference type="Gene3D" id="3.40.850.10">
    <property type="entry name" value="Kinesin motor domain"/>
    <property type="match status" value="1"/>
</dbReference>
<dbReference type="GO" id="GO:0051015">
    <property type="term" value="F:actin filament binding"/>
    <property type="evidence" value="ECO:0007669"/>
    <property type="project" value="TreeGrafter"/>
</dbReference>
<dbReference type="PROSITE" id="PS51456">
    <property type="entry name" value="MYOSIN_MOTOR"/>
    <property type="match status" value="1"/>
</dbReference>
<feature type="compositionally biased region" description="Basic residues" evidence="7">
    <location>
        <begin position="1"/>
        <end position="11"/>
    </location>
</feature>
<dbReference type="Gene3D" id="1.20.120.720">
    <property type="entry name" value="Myosin VI head, motor domain, U50 subdomain"/>
    <property type="match status" value="1"/>
</dbReference>
<feature type="compositionally biased region" description="Basic and acidic residues" evidence="7">
    <location>
        <begin position="15"/>
        <end position="26"/>
    </location>
</feature>
<organism evidence="9 10">
    <name type="scientific">Gregarina niphandrodes</name>
    <name type="common">Septate eugregarine</name>
    <dbReference type="NCBI Taxonomy" id="110365"/>
    <lineage>
        <taxon>Eukaryota</taxon>
        <taxon>Sar</taxon>
        <taxon>Alveolata</taxon>
        <taxon>Apicomplexa</taxon>
        <taxon>Conoidasida</taxon>
        <taxon>Gregarinasina</taxon>
        <taxon>Eugregarinorida</taxon>
        <taxon>Gregarinidae</taxon>
        <taxon>Gregarina</taxon>
    </lineage>
</organism>
<dbReference type="EMBL" id="AFNH02000384">
    <property type="protein sequence ID" value="EZG72981.1"/>
    <property type="molecule type" value="Genomic_DNA"/>
</dbReference>
<dbReference type="FunFam" id="1.10.10.820:FF:000001">
    <property type="entry name" value="Myosin heavy chain"/>
    <property type="match status" value="1"/>
</dbReference>
<feature type="domain" description="Myosin motor" evidence="8">
    <location>
        <begin position="102"/>
        <end position="794"/>
    </location>
</feature>
<feature type="region of interest" description="Disordered" evidence="7">
    <location>
        <begin position="1"/>
        <end position="27"/>
    </location>
</feature>
<evidence type="ECO:0000259" key="8">
    <source>
        <dbReference type="PROSITE" id="PS51456"/>
    </source>
</evidence>